<proteinExistence type="predicted"/>
<dbReference type="GO" id="GO:0030253">
    <property type="term" value="P:protein secretion by the type I secretion system"/>
    <property type="evidence" value="ECO:0007669"/>
    <property type="project" value="InterPro"/>
</dbReference>
<dbReference type="Pfam" id="PF00005">
    <property type="entry name" value="ABC_tran"/>
    <property type="match status" value="1"/>
</dbReference>
<dbReference type="Gene3D" id="1.20.1560.10">
    <property type="entry name" value="ABC transporter type 1, transmembrane domain"/>
    <property type="match status" value="1"/>
</dbReference>
<evidence type="ECO:0000259" key="10">
    <source>
        <dbReference type="PROSITE" id="PS50929"/>
    </source>
</evidence>
<dbReference type="GO" id="GO:0140359">
    <property type="term" value="F:ABC-type transporter activity"/>
    <property type="evidence" value="ECO:0007669"/>
    <property type="project" value="InterPro"/>
</dbReference>
<dbReference type="SUPFAM" id="SSF90123">
    <property type="entry name" value="ABC transporter transmembrane region"/>
    <property type="match status" value="1"/>
</dbReference>
<evidence type="ECO:0000256" key="4">
    <source>
        <dbReference type="ARBA" id="ARBA00022840"/>
    </source>
</evidence>
<reference evidence="11" key="1">
    <citation type="submission" date="2018-06" db="EMBL/GenBank/DDBJ databases">
        <authorList>
            <person name="Zhirakovskaya E."/>
        </authorList>
    </citation>
    <scope>NUCLEOTIDE SEQUENCE</scope>
</reference>
<dbReference type="PROSITE" id="PS50893">
    <property type="entry name" value="ABC_TRANSPORTER_2"/>
    <property type="match status" value="1"/>
</dbReference>
<dbReference type="CDD" id="cd03246">
    <property type="entry name" value="ABCC_Protease_Secretion"/>
    <property type="match status" value="1"/>
</dbReference>
<evidence type="ECO:0000256" key="8">
    <source>
        <dbReference type="SAM" id="Phobius"/>
    </source>
</evidence>
<feature type="region of interest" description="Disordered" evidence="7">
    <location>
        <begin position="561"/>
        <end position="586"/>
    </location>
</feature>
<dbReference type="PROSITE" id="PS00211">
    <property type="entry name" value="ABC_TRANSPORTER_1"/>
    <property type="match status" value="1"/>
</dbReference>
<dbReference type="InterPro" id="IPR027417">
    <property type="entry name" value="P-loop_NTPase"/>
</dbReference>
<keyword evidence="5 8" id="KW-1133">Transmembrane helix</keyword>
<dbReference type="Gene3D" id="3.40.50.300">
    <property type="entry name" value="P-loop containing nucleotide triphosphate hydrolases"/>
    <property type="match status" value="1"/>
</dbReference>
<dbReference type="GO" id="GO:0030256">
    <property type="term" value="C:type I protein secretion system complex"/>
    <property type="evidence" value="ECO:0007669"/>
    <property type="project" value="InterPro"/>
</dbReference>
<dbReference type="Pfam" id="PF00664">
    <property type="entry name" value="ABC_membrane"/>
    <property type="match status" value="1"/>
</dbReference>
<sequence length="586" mass="63708">MNDDQQATGTISKALKPARTAMFMIVVFSFFVNLLMLTGPLFMLQIYDRVLTSGSIPTLVALGVLVVLLYTLYGFLEYIRGRILTRVGRMLDEDLQKPVFHAITFHAIFGARQVRTQPAQDLSTVRQFLSGPTPFSFLDLPWTPIYLLVIFLLHFVLGIAATIAVVILAVFAIINNLLTRKHVEKFQQSAQRATMANEETRRNVEIATVLGMLGRLRARWTGTVADSLQSQTMASDRGGLVTAMSKSMRMVFQSGILALGAYLAVLQEISPGTMIAASIIMARALAPVEQVVAQWQPFLSFKKSWKRLDKVLSNTPPQEDKMPLPIPKVHLTANGLMAFVPGAEKPIISNINFDLPPGSGLGIIGPTGAGKSTLARAIIGVWPHIKGDLRFDGATLEQWDRDELGKYIGYLPQDVELFDGTIGENISRFDPEADPKEILKAAQAANVHELVLKFKDGYNSRVGEGGTNLSGGQRQRIGLARALYGSPVLVVLDEPNASLDAEGEAALIRSIAETRKNGGTVIVVAHRPSAIAALDSLMVLRDGTAIAYGPKDEVLSKVLAKPVPKDGQSGGLTATQRPNRPEPVNK</sequence>
<keyword evidence="4" id="KW-0067">ATP-binding</keyword>
<evidence type="ECO:0000256" key="3">
    <source>
        <dbReference type="ARBA" id="ARBA00022741"/>
    </source>
</evidence>
<dbReference type="InterPro" id="IPR011527">
    <property type="entry name" value="ABC1_TM_dom"/>
</dbReference>
<dbReference type="InterPro" id="IPR017871">
    <property type="entry name" value="ABC_transporter-like_CS"/>
</dbReference>
<evidence type="ECO:0000256" key="6">
    <source>
        <dbReference type="ARBA" id="ARBA00023136"/>
    </source>
</evidence>
<dbReference type="SMART" id="SM00382">
    <property type="entry name" value="AAA"/>
    <property type="match status" value="1"/>
</dbReference>
<evidence type="ECO:0000256" key="2">
    <source>
        <dbReference type="ARBA" id="ARBA00022692"/>
    </source>
</evidence>
<feature type="transmembrane region" description="Helical" evidence="8">
    <location>
        <begin position="20"/>
        <end position="44"/>
    </location>
</feature>
<evidence type="ECO:0000259" key="9">
    <source>
        <dbReference type="PROSITE" id="PS50893"/>
    </source>
</evidence>
<keyword evidence="6 8" id="KW-0472">Membrane</keyword>
<evidence type="ECO:0000256" key="5">
    <source>
        <dbReference type="ARBA" id="ARBA00022989"/>
    </source>
</evidence>
<dbReference type="PANTHER" id="PTHR24221:SF248">
    <property type="entry name" value="ABC TRANSPORTER TRANSMEMBRANE REGION"/>
    <property type="match status" value="1"/>
</dbReference>
<protein>
    <submittedName>
        <fullName evidence="11">Type I secretion system ATPase</fullName>
    </submittedName>
</protein>
<dbReference type="EMBL" id="UOEC01000085">
    <property type="protein sequence ID" value="VAV90898.1"/>
    <property type="molecule type" value="Genomic_DNA"/>
</dbReference>
<dbReference type="PANTHER" id="PTHR24221">
    <property type="entry name" value="ATP-BINDING CASSETTE SUB-FAMILY B"/>
    <property type="match status" value="1"/>
</dbReference>
<dbReference type="InterPro" id="IPR003439">
    <property type="entry name" value="ABC_transporter-like_ATP-bd"/>
</dbReference>
<name>A0A3B0RRF8_9ZZZZ</name>
<evidence type="ECO:0000313" key="11">
    <source>
        <dbReference type="EMBL" id="VAV90898.1"/>
    </source>
</evidence>
<dbReference type="PROSITE" id="PS50929">
    <property type="entry name" value="ABC_TM1F"/>
    <property type="match status" value="1"/>
</dbReference>
<organism evidence="11">
    <name type="scientific">hydrothermal vent metagenome</name>
    <dbReference type="NCBI Taxonomy" id="652676"/>
    <lineage>
        <taxon>unclassified sequences</taxon>
        <taxon>metagenomes</taxon>
        <taxon>ecological metagenomes</taxon>
    </lineage>
</organism>
<dbReference type="InterPro" id="IPR003593">
    <property type="entry name" value="AAA+_ATPase"/>
</dbReference>
<keyword evidence="3" id="KW-0547">Nucleotide-binding</keyword>
<dbReference type="InterPro" id="IPR010128">
    <property type="entry name" value="ATPase_T1SS_PrtD-like"/>
</dbReference>
<feature type="domain" description="ABC transmembrane type-1" evidence="10">
    <location>
        <begin position="23"/>
        <end position="300"/>
    </location>
</feature>
<dbReference type="AlphaFoldDB" id="A0A3B0RRF8"/>
<dbReference type="InterPro" id="IPR039421">
    <property type="entry name" value="Type_1_exporter"/>
</dbReference>
<dbReference type="SUPFAM" id="SSF52540">
    <property type="entry name" value="P-loop containing nucleoside triphosphate hydrolases"/>
    <property type="match status" value="1"/>
</dbReference>
<dbReference type="InterPro" id="IPR036640">
    <property type="entry name" value="ABC1_TM_sf"/>
</dbReference>
<keyword evidence="2 8" id="KW-0812">Transmembrane</keyword>
<feature type="transmembrane region" description="Helical" evidence="8">
    <location>
        <begin position="145"/>
        <end position="178"/>
    </location>
</feature>
<dbReference type="GO" id="GO:0005524">
    <property type="term" value="F:ATP binding"/>
    <property type="evidence" value="ECO:0007669"/>
    <property type="project" value="UniProtKB-KW"/>
</dbReference>
<evidence type="ECO:0000256" key="1">
    <source>
        <dbReference type="ARBA" id="ARBA00004141"/>
    </source>
</evidence>
<dbReference type="GO" id="GO:0016887">
    <property type="term" value="F:ATP hydrolysis activity"/>
    <property type="evidence" value="ECO:0007669"/>
    <property type="project" value="InterPro"/>
</dbReference>
<comment type="subcellular location">
    <subcellularLocation>
        <location evidence="1">Membrane</location>
        <topology evidence="1">Multi-pass membrane protein</topology>
    </subcellularLocation>
</comment>
<dbReference type="GO" id="GO:0016020">
    <property type="term" value="C:membrane"/>
    <property type="evidence" value="ECO:0007669"/>
    <property type="project" value="UniProtKB-SubCell"/>
</dbReference>
<feature type="domain" description="ABC transporter" evidence="9">
    <location>
        <begin position="331"/>
        <end position="567"/>
    </location>
</feature>
<dbReference type="NCBIfam" id="TIGR01842">
    <property type="entry name" value="type_I_sec_PrtD"/>
    <property type="match status" value="1"/>
</dbReference>
<feature type="transmembrane region" description="Helical" evidence="8">
    <location>
        <begin position="56"/>
        <end position="76"/>
    </location>
</feature>
<evidence type="ECO:0000256" key="7">
    <source>
        <dbReference type="SAM" id="MobiDB-lite"/>
    </source>
</evidence>
<dbReference type="GO" id="GO:0034040">
    <property type="term" value="F:ATPase-coupled lipid transmembrane transporter activity"/>
    <property type="evidence" value="ECO:0007669"/>
    <property type="project" value="TreeGrafter"/>
</dbReference>
<gene>
    <name evidence="11" type="ORF">MNBD_ALPHA08-2492</name>
</gene>
<accession>A0A3B0RRF8</accession>